<dbReference type="EMBL" id="CP016268">
    <property type="protein sequence ID" value="ANO52842.1"/>
    <property type="molecule type" value="Genomic_DNA"/>
</dbReference>
<dbReference type="KEGG" id="woc:BA177_18085"/>
<dbReference type="OrthoDB" id="9795655at2"/>
<evidence type="ECO:0000256" key="9">
    <source>
        <dbReference type="RuleBase" id="RU369079"/>
    </source>
</evidence>
<proteinExistence type="inferred from homology"/>
<evidence type="ECO:0000313" key="12">
    <source>
        <dbReference type="Proteomes" id="UP000092695"/>
    </source>
</evidence>
<dbReference type="InterPro" id="IPR055348">
    <property type="entry name" value="DctQ"/>
</dbReference>
<keyword evidence="4 9" id="KW-0997">Cell inner membrane</keyword>
<reference evidence="11 12" key="1">
    <citation type="submission" date="2016-06" db="EMBL/GenBank/DDBJ databases">
        <title>Complete genome sequence of a deep-branching marine Gamma Proteobacterium Woeseia oceani type strain XK5.</title>
        <authorList>
            <person name="Mu D."/>
            <person name="Du Z."/>
        </authorList>
    </citation>
    <scope>NUCLEOTIDE SEQUENCE [LARGE SCALE GENOMIC DNA]</scope>
    <source>
        <strain evidence="11 12">XK5</strain>
    </source>
</reference>
<dbReference type="RefSeq" id="WP_068618575.1">
    <property type="nucleotide sequence ID" value="NZ_CP016268.1"/>
</dbReference>
<sequence>MSVLFEDVSRRLDSFSEVVGKTAAWLTLGMVVITVVIVVLRYLFDSGFIWLQETLMWMHACVFMLGAAYTLQQDEHVRVDVFYSGMSEQRRALVNALGVLIFVFPLCGYLFYEALDYVARAWEIREVSRETGGLPYPAMPLLKSILLLMPLTLGLQGLSILLRAISALRRS</sequence>
<dbReference type="AlphaFoldDB" id="A0A193LK07"/>
<dbReference type="PANTHER" id="PTHR35011:SF4">
    <property type="entry name" value="SLL1102 PROTEIN"/>
    <property type="match status" value="1"/>
</dbReference>
<feature type="transmembrane region" description="Helical" evidence="9">
    <location>
        <begin position="50"/>
        <end position="71"/>
    </location>
</feature>
<feature type="transmembrane region" description="Helical" evidence="9">
    <location>
        <begin position="92"/>
        <end position="112"/>
    </location>
</feature>
<evidence type="ECO:0000256" key="5">
    <source>
        <dbReference type="ARBA" id="ARBA00022692"/>
    </source>
</evidence>
<gene>
    <name evidence="11" type="ORF">BA177_18085</name>
</gene>
<dbReference type="Pfam" id="PF04290">
    <property type="entry name" value="DctQ"/>
    <property type="match status" value="1"/>
</dbReference>
<keyword evidence="3" id="KW-1003">Cell membrane</keyword>
<protein>
    <recommendedName>
        <fullName evidence="9">TRAP transporter small permease protein</fullName>
    </recommendedName>
</protein>
<feature type="transmembrane region" description="Helical" evidence="9">
    <location>
        <begin position="145"/>
        <end position="165"/>
    </location>
</feature>
<dbReference type="GO" id="GO:0022857">
    <property type="term" value="F:transmembrane transporter activity"/>
    <property type="evidence" value="ECO:0007669"/>
    <property type="project" value="UniProtKB-UniRule"/>
</dbReference>
<dbReference type="GO" id="GO:0005886">
    <property type="term" value="C:plasma membrane"/>
    <property type="evidence" value="ECO:0007669"/>
    <property type="project" value="UniProtKB-SubCell"/>
</dbReference>
<keyword evidence="6 9" id="KW-1133">Transmembrane helix</keyword>
<keyword evidence="5 9" id="KW-0812">Transmembrane</keyword>
<evidence type="ECO:0000259" key="10">
    <source>
        <dbReference type="Pfam" id="PF04290"/>
    </source>
</evidence>
<comment type="similarity">
    <text evidence="8 9">Belongs to the TRAP transporter small permease family.</text>
</comment>
<evidence type="ECO:0000256" key="2">
    <source>
        <dbReference type="ARBA" id="ARBA00022448"/>
    </source>
</evidence>
<evidence type="ECO:0000256" key="1">
    <source>
        <dbReference type="ARBA" id="ARBA00004429"/>
    </source>
</evidence>
<dbReference type="STRING" id="1548547.BA177_18085"/>
<feature type="domain" description="Tripartite ATP-independent periplasmic transporters DctQ component" evidence="10">
    <location>
        <begin position="30"/>
        <end position="164"/>
    </location>
</feature>
<dbReference type="InterPro" id="IPR007387">
    <property type="entry name" value="TRAP_DctQ"/>
</dbReference>
<evidence type="ECO:0000256" key="4">
    <source>
        <dbReference type="ARBA" id="ARBA00022519"/>
    </source>
</evidence>
<dbReference type="Proteomes" id="UP000092695">
    <property type="component" value="Chromosome"/>
</dbReference>
<feature type="transmembrane region" description="Helical" evidence="9">
    <location>
        <begin position="23"/>
        <end position="44"/>
    </location>
</feature>
<keyword evidence="7 9" id="KW-0472">Membrane</keyword>
<evidence type="ECO:0000256" key="7">
    <source>
        <dbReference type="ARBA" id="ARBA00023136"/>
    </source>
</evidence>
<comment type="function">
    <text evidence="9">Part of the tripartite ATP-independent periplasmic (TRAP) transport system.</text>
</comment>
<organism evidence="11 12">
    <name type="scientific">Woeseia oceani</name>
    <dbReference type="NCBI Taxonomy" id="1548547"/>
    <lineage>
        <taxon>Bacteria</taxon>
        <taxon>Pseudomonadati</taxon>
        <taxon>Pseudomonadota</taxon>
        <taxon>Gammaproteobacteria</taxon>
        <taxon>Woeseiales</taxon>
        <taxon>Woeseiaceae</taxon>
        <taxon>Woeseia</taxon>
    </lineage>
</organism>
<keyword evidence="12" id="KW-1185">Reference proteome</keyword>
<accession>A0A193LK07</accession>
<evidence type="ECO:0000256" key="6">
    <source>
        <dbReference type="ARBA" id="ARBA00022989"/>
    </source>
</evidence>
<comment type="subunit">
    <text evidence="9">The complex comprises the extracytoplasmic solute receptor protein and the two transmembrane proteins.</text>
</comment>
<evidence type="ECO:0000313" key="11">
    <source>
        <dbReference type="EMBL" id="ANO52842.1"/>
    </source>
</evidence>
<comment type="subcellular location">
    <subcellularLocation>
        <location evidence="1 9">Cell inner membrane</location>
        <topology evidence="1 9">Multi-pass membrane protein</topology>
    </subcellularLocation>
</comment>
<dbReference type="PANTHER" id="PTHR35011">
    <property type="entry name" value="2,3-DIKETO-L-GULONATE TRAP TRANSPORTER SMALL PERMEASE PROTEIN YIAM"/>
    <property type="match status" value="1"/>
</dbReference>
<name>A0A193LK07_9GAMM</name>
<keyword evidence="2 9" id="KW-0813">Transport</keyword>
<evidence type="ECO:0000256" key="8">
    <source>
        <dbReference type="ARBA" id="ARBA00038436"/>
    </source>
</evidence>
<evidence type="ECO:0000256" key="3">
    <source>
        <dbReference type="ARBA" id="ARBA00022475"/>
    </source>
</evidence>